<evidence type="ECO:0000313" key="12">
    <source>
        <dbReference type="EMBL" id="CAD7275008.1"/>
    </source>
</evidence>
<organism evidence="12">
    <name type="scientific">Notodromas monacha</name>
    <dbReference type="NCBI Taxonomy" id="399045"/>
    <lineage>
        <taxon>Eukaryota</taxon>
        <taxon>Metazoa</taxon>
        <taxon>Ecdysozoa</taxon>
        <taxon>Arthropoda</taxon>
        <taxon>Crustacea</taxon>
        <taxon>Oligostraca</taxon>
        <taxon>Ostracoda</taxon>
        <taxon>Podocopa</taxon>
        <taxon>Podocopida</taxon>
        <taxon>Cypridocopina</taxon>
        <taxon>Cypridoidea</taxon>
        <taxon>Cyprididae</taxon>
        <taxon>Notodromas</taxon>
    </lineage>
</organism>
<dbReference type="InterPro" id="IPR051279">
    <property type="entry name" value="PP1-Reg/Actin-Interact_Protein"/>
</dbReference>
<evidence type="ECO:0000256" key="4">
    <source>
        <dbReference type="ARBA" id="ARBA00022475"/>
    </source>
</evidence>
<evidence type="ECO:0000256" key="1">
    <source>
        <dbReference type="ARBA" id="ARBA00004236"/>
    </source>
</evidence>
<dbReference type="PANTHER" id="PTHR24112">
    <property type="entry name" value="LEUCINE-RICH REPEAT, ISOFORM F-RELATED"/>
    <property type="match status" value="1"/>
</dbReference>
<dbReference type="GO" id="GO:0030027">
    <property type="term" value="C:lamellipodium"/>
    <property type="evidence" value="ECO:0007669"/>
    <property type="project" value="TreeGrafter"/>
</dbReference>
<feature type="compositionally biased region" description="Low complexity" evidence="9">
    <location>
        <begin position="877"/>
        <end position="886"/>
    </location>
</feature>
<keyword evidence="4" id="KW-1003">Cell membrane</keyword>
<feature type="compositionally biased region" description="Polar residues" evidence="9">
    <location>
        <begin position="1446"/>
        <end position="1463"/>
    </location>
</feature>
<dbReference type="GO" id="GO:0034315">
    <property type="term" value="P:regulation of Arp2/3 complex-mediated actin nucleation"/>
    <property type="evidence" value="ECO:0007669"/>
    <property type="project" value="TreeGrafter"/>
</dbReference>
<dbReference type="Gene3D" id="2.30.29.30">
    <property type="entry name" value="Pleckstrin-homology domain (PH domain)/Phosphotyrosine-binding domain (PTB)"/>
    <property type="match status" value="1"/>
</dbReference>
<evidence type="ECO:0000256" key="5">
    <source>
        <dbReference type="ARBA" id="ARBA00022490"/>
    </source>
</evidence>
<reference evidence="12" key="1">
    <citation type="submission" date="2020-11" db="EMBL/GenBank/DDBJ databases">
        <authorList>
            <person name="Tran Van P."/>
        </authorList>
    </citation>
    <scope>NUCLEOTIDE SEQUENCE</scope>
</reference>
<dbReference type="GO" id="GO:0016477">
    <property type="term" value="P:cell migration"/>
    <property type="evidence" value="ECO:0007669"/>
    <property type="project" value="TreeGrafter"/>
</dbReference>
<feature type="region of interest" description="Disordered" evidence="9">
    <location>
        <begin position="1249"/>
        <end position="1281"/>
    </location>
</feature>
<dbReference type="InterPro" id="IPR031943">
    <property type="entry name" value="CARMIL_C"/>
</dbReference>
<evidence type="ECO:0000256" key="6">
    <source>
        <dbReference type="ARBA" id="ARBA00022614"/>
    </source>
</evidence>
<name>A0A7R9GAB6_9CRUS</name>
<comment type="subcellular location">
    <subcellularLocation>
        <location evidence="1">Cell membrane</location>
    </subcellularLocation>
    <subcellularLocation>
        <location evidence="2">Cytoplasm</location>
    </subcellularLocation>
</comment>
<evidence type="ECO:0000256" key="9">
    <source>
        <dbReference type="SAM" id="MobiDB-lite"/>
    </source>
</evidence>
<evidence type="ECO:0000256" key="8">
    <source>
        <dbReference type="ARBA" id="ARBA00023136"/>
    </source>
</evidence>
<dbReference type="PANTHER" id="PTHR24112:SF66">
    <property type="entry name" value="LEUCINE-RICH REPEAT, ISOFORM F"/>
    <property type="match status" value="1"/>
</dbReference>
<feature type="domain" description="CARMIL C-terminal" evidence="10">
    <location>
        <begin position="784"/>
        <end position="1048"/>
    </location>
</feature>
<evidence type="ECO:0000256" key="2">
    <source>
        <dbReference type="ARBA" id="ARBA00004496"/>
    </source>
</evidence>
<keyword evidence="7" id="KW-0677">Repeat</keyword>
<feature type="compositionally biased region" description="Polar residues" evidence="9">
    <location>
        <begin position="1054"/>
        <end position="1065"/>
    </location>
</feature>
<feature type="compositionally biased region" description="Basic residues" evidence="9">
    <location>
        <begin position="991"/>
        <end position="1002"/>
    </location>
</feature>
<proteinExistence type="inferred from homology"/>
<feature type="compositionally biased region" description="Pro residues" evidence="9">
    <location>
        <begin position="1343"/>
        <end position="1355"/>
    </location>
</feature>
<dbReference type="OrthoDB" id="18598at2759"/>
<dbReference type="Pfam" id="PF17888">
    <property type="entry name" value="Carm_PH"/>
    <property type="match status" value="1"/>
</dbReference>
<feature type="compositionally biased region" description="Basic and acidic residues" evidence="9">
    <location>
        <begin position="1215"/>
        <end position="1224"/>
    </location>
</feature>
<feature type="compositionally biased region" description="Polar residues" evidence="9">
    <location>
        <begin position="887"/>
        <end position="908"/>
    </location>
</feature>
<feature type="region of interest" description="Disordered" evidence="9">
    <location>
        <begin position="1293"/>
        <end position="1416"/>
    </location>
</feature>
<feature type="region of interest" description="Disordered" evidence="9">
    <location>
        <begin position="876"/>
        <end position="938"/>
    </location>
</feature>
<keyword evidence="6" id="KW-0433">Leucine-rich repeat</keyword>
<feature type="compositionally biased region" description="Low complexity" evidence="9">
    <location>
        <begin position="1037"/>
        <end position="1047"/>
    </location>
</feature>
<comment type="similarity">
    <text evidence="3">Belongs to the CARMIL family.</text>
</comment>
<dbReference type="Pfam" id="PF13516">
    <property type="entry name" value="LRR_6"/>
    <property type="match status" value="2"/>
</dbReference>
<evidence type="ECO:0000313" key="13">
    <source>
        <dbReference type="Proteomes" id="UP000678499"/>
    </source>
</evidence>
<keyword evidence="13" id="KW-1185">Reference proteome</keyword>
<dbReference type="GO" id="GO:0005737">
    <property type="term" value="C:cytoplasm"/>
    <property type="evidence" value="ECO:0007669"/>
    <property type="project" value="UniProtKB-SubCell"/>
</dbReference>
<dbReference type="Proteomes" id="UP000678499">
    <property type="component" value="Unassembled WGS sequence"/>
</dbReference>
<feature type="domain" description="CARMIL pleckstrin homology" evidence="11">
    <location>
        <begin position="25"/>
        <end position="120"/>
    </location>
</feature>
<evidence type="ECO:0000256" key="3">
    <source>
        <dbReference type="ARBA" id="ARBA00007298"/>
    </source>
</evidence>
<dbReference type="SUPFAM" id="SSF52047">
    <property type="entry name" value="RNI-like"/>
    <property type="match status" value="2"/>
</dbReference>
<dbReference type="EMBL" id="OA882377">
    <property type="protein sequence ID" value="CAD7275008.1"/>
    <property type="molecule type" value="Genomic_DNA"/>
</dbReference>
<evidence type="ECO:0000259" key="11">
    <source>
        <dbReference type="Pfam" id="PF17888"/>
    </source>
</evidence>
<dbReference type="Pfam" id="PF16000">
    <property type="entry name" value="CARMIL_C"/>
    <property type="match status" value="1"/>
</dbReference>
<feature type="region of interest" description="Disordered" evidence="9">
    <location>
        <begin position="1524"/>
        <end position="1544"/>
    </location>
</feature>
<dbReference type="GO" id="GO:0005886">
    <property type="term" value="C:plasma membrane"/>
    <property type="evidence" value="ECO:0007669"/>
    <property type="project" value="UniProtKB-SubCell"/>
</dbReference>
<feature type="region of interest" description="Disordered" evidence="9">
    <location>
        <begin position="959"/>
        <end position="1235"/>
    </location>
</feature>
<dbReference type="InterPro" id="IPR041245">
    <property type="entry name" value="CARMIL_PH"/>
</dbReference>
<gene>
    <name evidence="12" type="ORF">NMOB1V02_LOCUS2817</name>
</gene>
<evidence type="ECO:0000259" key="10">
    <source>
        <dbReference type="Pfam" id="PF16000"/>
    </source>
</evidence>
<evidence type="ECO:0000256" key="7">
    <source>
        <dbReference type="ARBA" id="ARBA00022737"/>
    </source>
</evidence>
<sequence length="1549" mass="167109">MSMRGRFSKDLKEGVKACLGKNVKITLQALVKMETKGDKTESRVLAFCACRLFVLTAKVPTRIDFHFHYLEIQAIESRKPNQLSLTVCDKVYTFYPAEDGGMEVDNMIICLGTLVKTIFPSVPLECIIRKIDVPNRRIQQMYDHNRQLEEKDVREPSACGGYSMQYACMCDYHGLPYREEVAWDVDTIYLSHDLKELSLRDFDHLDQKDLIPIISALEYNTWFKKFRASGLRLNHESLDRLNAVLRKSLSLEELYLDNVGLKTDHIQKISLAIGENSKTVLHTLDLSHNLIEDRGVSHLVGPIAKLPKGFKKLCLSCCSVSPKAMNQIFQALTANPAQPCPLIHLDLSGNALKEDCPKMYTFMAQPNSITFLDLSGTECSLEAIFGALLRGCTTKLSYLNLSKNTFSTKKGREIPPSFKQFLTTSLALRQLVMASCKLSPEALKNLLLGLACNESTVGVDLDISSNALGSPGAGVLESCAHGIKSLQALDISDNGIESDLAGVIASVSKNKSVKRLNIGRNLSGAKSKHIVLVMDAVVQMIQDDDCVLESLSVADSKLKSDISRLINALGGNHCLCEIDLSGNFMGDSGARLLAKALQINSKLRSVAYDRNGIGLQGFQDIASALESNYSLKSMPFPIHDVMTCLKAAPDKTEAVMKRIQDLLQRNVSPKKYSNGQAFRLQQGFLMSSTQQMVDKLVIQTQDTIRILRQQGDSAISPEIENAEHLICDADNSKQLLTRLHEVVLEKEEGGNPVTLKLKSLSDELQSTIMKYLKDTVDSMVQCAVEQCPRVLGDEAVKKELRKSCEKKCSFCSNIVQGAIVEQAGTDIVNKISEINLAVAAHVSDRIIDEVIESLSKSYKSLHAGVDDLTDVTRTRRSGSAASTGSSNQLGFPNFSPLNGSGSSQSNIMGSILGRVPNNADISPGATPPLSSKRRSLHGRKLRPVSVVDVVEGINADALPVRLPPMSPEESDESLDTVGELPSNGSQLQHLGKARPKRLKTKAPTRPSVRSSYSDADREEQELQEGLDDFFGSTGSAPNSPMSSPTMDDSPRLVKSTSNSVDSSPTHAVLSHQARSSGTAEPRRSDASSDASEHNFSRKGSEKQGKAEKKEKTTSLMVKGISSVFSKMAADKVTKSKDKDKADASISSSCSSRAEKSPSLSRRSEASSPIGMDKIAMSGGSISISSYDESDTLSQASDATLEGGGPPSEGESPDGSLREWSEPRMRKQAGGVPRMGLGVNILAEMKALQEKRASAMYTSKSGDDFGFEDKKKEEKGNASPVLLSSVKLRSTGLADSLKSPTNGFPKTGADVAAGGTATTGSSIFKSSPKNIDPGLGQAIKPTPNSKPKPPPPIAPKPRPKSMAGLDASRSSDMSDASEPNTPESGETLDDKLDSGSISNPMDLRSRPTSVGGAALGCFPTTLPSHPHDFGSTALIGATALTGKRKQNSVPPLQPLPTSGRSASPNRRIGQAAEGSDNPMSGRIPARRLSSAEFEELKETSVDDMKGELFGSDDEKVSEKAIAFLRQPSTPGPAPPSVTQEDLILDDVVNV</sequence>
<protein>
    <submittedName>
        <fullName evidence="12">Uncharacterized protein</fullName>
    </submittedName>
</protein>
<feature type="region of interest" description="Disordered" evidence="9">
    <location>
        <begin position="1439"/>
        <end position="1482"/>
    </location>
</feature>
<keyword evidence="5" id="KW-0963">Cytoplasm</keyword>
<dbReference type="InterPro" id="IPR032675">
    <property type="entry name" value="LRR_dom_sf"/>
</dbReference>
<dbReference type="SMART" id="SM00368">
    <property type="entry name" value="LRR_RI"/>
    <property type="match status" value="5"/>
</dbReference>
<feature type="compositionally biased region" description="Low complexity" evidence="9">
    <location>
        <begin position="1306"/>
        <end position="1319"/>
    </location>
</feature>
<keyword evidence="8" id="KW-0472">Membrane</keyword>
<dbReference type="InterPro" id="IPR001611">
    <property type="entry name" value="Leu-rich_rpt"/>
</dbReference>
<dbReference type="Gene3D" id="3.80.10.10">
    <property type="entry name" value="Ribonuclease Inhibitor"/>
    <property type="match status" value="1"/>
</dbReference>
<feature type="compositionally biased region" description="Basic and acidic residues" evidence="9">
    <location>
        <begin position="1260"/>
        <end position="1275"/>
    </location>
</feature>
<feature type="compositionally biased region" description="Basic and acidic residues" evidence="9">
    <location>
        <begin position="1080"/>
        <end position="1112"/>
    </location>
</feature>
<feature type="compositionally biased region" description="Acidic residues" evidence="9">
    <location>
        <begin position="1016"/>
        <end position="1027"/>
    </location>
</feature>
<accession>A0A7R9GAB6</accession>
<feature type="compositionally biased region" description="Low complexity" evidence="9">
    <location>
        <begin position="1143"/>
        <end position="1168"/>
    </location>
</feature>
<feature type="compositionally biased region" description="Basic and acidic residues" evidence="9">
    <location>
        <begin position="1128"/>
        <end position="1142"/>
    </location>
</feature>
<dbReference type="EMBL" id="CAJPEX010000340">
    <property type="protein sequence ID" value="CAG0915160.1"/>
    <property type="molecule type" value="Genomic_DNA"/>
</dbReference>
<feature type="compositionally biased region" description="Low complexity" evidence="9">
    <location>
        <begin position="1365"/>
        <end position="1376"/>
    </location>
</feature>
<dbReference type="InterPro" id="IPR011993">
    <property type="entry name" value="PH-like_dom_sf"/>
</dbReference>